<feature type="transmembrane region" description="Helical" evidence="2">
    <location>
        <begin position="299"/>
        <end position="319"/>
    </location>
</feature>
<reference evidence="3 4" key="1">
    <citation type="submission" date="2016-10" db="EMBL/GenBank/DDBJ databases">
        <authorList>
            <person name="de Groot N.N."/>
        </authorList>
    </citation>
    <scope>NUCLEOTIDE SEQUENCE [LARGE SCALE GENOMIC DNA]</scope>
    <source>
        <strain evidence="3 4">KHGC13</strain>
    </source>
</reference>
<keyword evidence="2" id="KW-0472">Membrane</keyword>
<dbReference type="InterPro" id="IPR004445">
    <property type="entry name" value="GltS"/>
</dbReference>
<dbReference type="RefSeq" id="WP_143096016.1">
    <property type="nucleotide sequence ID" value="NZ_FOWF01000005.1"/>
</dbReference>
<dbReference type="GO" id="GO:0016020">
    <property type="term" value="C:membrane"/>
    <property type="evidence" value="ECO:0007669"/>
    <property type="project" value="InterPro"/>
</dbReference>
<dbReference type="STRING" id="155865.SAMN05216515_10585"/>
<evidence type="ECO:0000256" key="2">
    <source>
        <dbReference type="SAM" id="Phobius"/>
    </source>
</evidence>
<dbReference type="OrthoDB" id="9801557at2"/>
<feature type="region of interest" description="Disordered" evidence="1">
    <location>
        <begin position="83"/>
        <end position="126"/>
    </location>
</feature>
<keyword evidence="2" id="KW-1133">Transmembrane helix</keyword>
<keyword evidence="2" id="KW-0812">Transmembrane</keyword>
<accession>A0A1I7F371</accession>
<dbReference type="PANTHER" id="PTHR36178">
    <property type="entry name" value="SLR0625 PROTEIN"/>
    <property type="match status" value="1"/>
</dbReference>
<dbReference type="Pfam" id="PF03616">
    <property type="entry name" value="Glt_symporter"/>
    <property type="match status" value="1"/>
</dbReference>
<keyword evidence="4" id="KW-1185">Reference proteome</keyword>
<evidence type="ECO:0000313" key="4">
    <source>
        <dbReference type="Proteomes" id="UP000198817"/>
    </source>
</evidence>
<evidence type="ECO:0000313" key="3">
    <source>
        <dbReference type="EMBL" id="SFU30668.1"/>
    </source>
</evidence>
<dbReference type="Proteomes" id="UP000198817">
    <property type="component" value="Unassembled WGS sequence"/>
</dbReference>
<dbReference type="GO" id="GO:0015813">
    <property type="term" value="P:L-glutamate transmembrane transport"/>
    <property type="evidence" value="ECO:0007669"/>
    <property type="project" value="InterPro"/>
</dbReference>
<evidence type="ECO:0000256" key="1">
    <source>
        <dbReference type="SAM" id="MobiDB-lite"/>
    </source>
</evidence>
<feature type="transmembrane region" description="Helical" evidence="2">
    <location>
        <begin position="364"/>
        <end position="383"/>
    </location>
</feature>
<dbReference type="PANTHER" id="PTHR36178:SF1">
    <property type="entry name" value="SODIUM_GLUTAMATE SYMPORTER"/>
    <property type="match status" value="1"/>
</dbReference>
<feature type="transmembrane region" description="Helical" evidence="2">
    <location>
        <begin position="6"/>
        <end position="24"/>
    </location>
</feature>
<dbReference type="GO" id="GO:0015501">
    <property type="term" value="F:glutamate:sodium symporter activity"/>
    <property type="evidence" value="ECO:0007669"/>
    <property type="project" value="InterPro"/>
</dbReference>
<feature type="transmembrane region" description="Helical" evidence="2">
    <location>
        <begin position="59"/>
        <end position="78"/>
    </location>
</feature>
<feature type="transmembrane region" description="Helical" evidence="2">
    <location>
        <begin position="462"/>
        <end position="480"/>
    </location>
</feature>
<dbReference type="AlphaFoldDB" id="A0A1I7F371"/>
<feature type="transmembrane region" description="Helical" evidence="2">
    <location>
        <begin position="204"/>
        <end position="224"/>
    </location>
</feature>
<name>A0A1I7F371_9FIRM</name>
<feature type="transmembrane region" description="Helical" evidence="2">
    <location>
        <begin position="31"/>
        <end position="47"/>
    </location>
</feature>
<feature type="transmembrane region" description="Helical" evidence="2">
    <location>
        <begin position="138"/>
        <end position="168"/>
    </location>
</feature>
<dbReference type="EMBL" id="FPBT01000001">
    <property type="protein sequence ID" value="SFU30668.1"/>
    <property type="molecule type" value="Genomic_DNA"/>
</dbReference>
<protein>
    <submittedName>
        <fullName evidence="3">Glutamate:Na+ symporter, ESS family</fullName>
    </submittedName>
</protein>
<proteinExistence type="predicted"/>
<gene>
    <name evidence="3" type="ORF">SAMN05216508_101231</name>
</gene>
<organism evidence="3 4">
    <name type="scientific">Eubacterium pyruvativorans</name>
    <dbReference type="NCBI Taxonomy" id="155865"/>
    <lineage>
        <taxon>Bacteria</taxon>
        <taxon>Bacillati</taxon>
        <taxon>Bacillota</taxon>
        <taxon>Clostridia</taxon>
        <taxon>Eubacteriales</taxon>
        <taxon>Eubacteriaceae</taxon>
        <taxon>Eubacterium</taxon>
    </lineage>
</organism>
<feature type="transmembrane region" description="Helical" evidence="2">
    <location>
        <begin position="271"/>
        <end position="293"/>
    </location>
</feature>
<sequence length="513" mass="54655">MSVMTAVAWIGVMFLAAIVIRWKVRFLGSMLVPSCLIAGIIGFIFMNTTGLEGTKAADYGLISGQLYTFLFINLGLTLPEKKPGPERLPGAGNPDAGNSAGKSAHAGDAHSSGGASSAGDAQSSGGLRKRIRRGMLSGILGMGSFWAMAYAFQALIGFGILTVIGGIWHMDRAYGLMIPFGFAQGPGQAVTYGSVIEKAGWNDAVQVAMMFAAVGFIVAFLLGVPFARKGIRRGIAEAHVELSDSLIRGFFEPEKQESYGKVTSYGGNLDVMTLHIALVGLSWILGIQIGKLWGLIPGYFGQLFSQLLFFNGMLAAYAVRWVLTRMGFTKFMDRGTQVRITNASTDLMVAATFFAIDLNIVGKWVVPILIICAATACVTWVLIRYFGARFGGSNDFERTLGEWGTVTGTNATGLSLVRIADPDNETTTAAELGPANIVNVPASYIVAPAICAFCAGSMKTGVLLASLLGVIGGYLVFMRITGVWGKKTYDVRTGWKRDAGTKDTKEQQGGETE</sequence>
<feature type="compositionally biased region" description="Low complexity" evidence="1">
    <location>
        <begin position="99"/>
        <end position="126"/>
    </location>
</feature>